<sequence length="330" mass="35755">MSFGKINDYAALVSGQVRNGMQSGVTDGVRNKQFQTALDSQMTMAQSLFGEGSDSYGEGSSSGSFDVSMINDSSMLEALATITRLMRDEAALPQRKVVSDSSPSVGRPSKSDVLKSPVHVPGELSAQFESGRNGVSAIGYDRVGGTSYGKYQIASKPGTMDRFLSYLDKTAPDLGERLREAGPANTGSKEGGMPLEWRAIAAESPVRFEKMQHDFIAAETYQPARNMILRQTGLDFDNAPPALREVLWSTSVQHGPTGAAKIFNKVIDRFVKGGQKVNFNASLIEGVYDSRKGQFGSSTKRVQESVVSRLNSEKQLALNMLGQTKFNRIV</sequence>
<organism evidence="3 4">
    <name type="scientific">Pseudodesulfovibrio nedwellii</name>
    <dbReference type="NCBI Taxonomy" id="2973072"/>
    <lineage>
        <taxon>Bacteria</taxon>
        <taxon>Pseudomonadati</taxon>
        <taxon>Thermodesulfobacteriota</taxon>
        <taxon>Desulfovibrionia</taxon>
        <taxon>Desulfovibrionales</taxon>
        <taxon>Desulfovibrionaceae</taxon>
    </lineage>
</organism>
<evidence type="ECO:0000313" key="3">
    <source>
        <dbReference type="EMBL" id="BDQ36542.1"/>
    </source>
</evidence>
<evidence type="ECO:0000256" key="1">
    <source>
        <dbReference type="SAM" id="MobiDB-lite"/>
    </source>
</evidence>
<reference evidence="3 4" key="1">
    <citation type="submission" date="2022-08" db="EMBL/GenBank/DDBJ databases">
        <title>Genome Sequence of the sulphate-reducing bacterium, Pseudodesulfovibrio sp. SYK.</title>
        <authorList>
            <person name="Kondo R."/>
            <person name="Kataoka T."/>
        </authorList>
    </citation>
    <scope>NUCLEOTIDE SEQUENCE [LARGE SCALE GENOMIC DNA]</scope>
    <source>
        <strain evidence="3 4">SYK</strain>
    </source>
</reference>
<protein>
    <recommendedName>
        <fullName evidence="2">Type VI secretion system spike protein VgrG3-like C-terminal domain-containing protein</fullName>
    </recommendedName>
</protein>
<proteinExistence type="predicted"/>
<gene>
    <name evidence="3" type="ORF">SYK_09020</name>
</gene>
<dbReference type="Pfam" id="PF21277">
    <property type="entry name" value="T6SS_VgrG3-like_C"/>
    <property type="match status" value="1"/>
</dbReference>
<dbReference type="InterPro" id="IPR049073">
    <property type="entry name" value="T6SS_VgrG3-like_C"/>
</dbReference>
<name>A0ABM8AYE6_9BACT</name>
<evidence type="ECO:0000259" key="2">
    <source>
        <dbReference type="Pfam" id="PF21277"/>
    </source>
</evidence>
<feature type="region of interest" description="Disordered" evidence="1">
    <location>
        <begin position="94"/>
        <end position="117"/>
    </location>
</feature>
<accession>A0ABM8AYE6</accession>
<dbReference type="RefSeq" id="WP_281762437.1">
    <property type="nucleotide sequence ID" value="NZ_AP026709.1"/>
</dbReference>
<evidence type="ECO:0000313" key="4">
    <source>
        <dbReference type="Proteomes" id="UP001317742"/>
    </source>
</evidence>
<feature type="domain" description="Type VI secretion system spike protein VgrG3-like C-terminal" evidence="2">
    <location>
        <begin position="122"/>
        <end position="314"/>
    </location>
</feature>
<dbReference type="Proteomes" id="UP001317742">
    <property type="component" value="Chromosome"/>
</dbReference>
<dbReference type="EMBL" id="AP026709">
    <property type="protein sequence ID" value="BDQ36542.1"/>
    <property type="molecule type" value="Genomic_DNA"/>
</dbReference>
<keyword evidence="4" id="KW-1185">Reference proteome</keyword>